<comment type="caution">
    <text evidence="1">The sequence shown here is derived from an EMBL/GenBank/DDBJ whole genome shotgun (WGS) entry which is preliminary data.</text>
</comment>
<protein>
    <submittedName>
        <fullName evidence="1">Uncharacterized protein</fullName>
    </submittedName>
</protein>
<sequence length="158" mass="17834">MCPASLYFQVDWASYSYASDTLEPWRLLWVKAMCLDLSRHTRDSTNGGASTRLEKRDLGRSAKPLAYVRPYFSWSITHMPCKEPNVVWNGSSVLGPLLHVRFDARRLHEQLAATPCRSVLSSRLLFSGPSCYQILVKKYNVHVGSDSGLHMTPDTTLS</sequence>
<accession>A0ACB8ULN1</accession>
<evidence type="ECO:0000313" key="2">
    <source>
        <dbReference type="Proteomes" id="UP001055072"/>
    </source>
</evidence>
<organism evidence="1 2">
    <name type="scientific">Irpex rosettiformis</name>
    <dbReference type="NCBI Taxonomy" id="378272"/>
    <lineage>
        <taxon>Eukaryota</taxon>
        <taxon>Fungi</taxon>
        <taxon>Dikarya</taxon>
        <taxon>Basidiomycota</taxon>
        <taxon>Agaricomycotina</taxon>
        <taxon>Agaricomycetes</taxon>
        <taxon>Polyporales</taxon>
        <taxon>Irpicaceae</taxon>
        <taxon>Irpex</taxon>
    </lineage>
</organism>
<proteinExistence type="predicted"/>
<name>A0ACB8ULN1_9APHY</name>
<reference evidence="1" key="1">
    <citation type="journal article" date="2021" name="Environ. Microbiol.">
        <title>Gene family expansions and transcriptome signatures uncover fungal adaptations to wood decay.</title>
        <authorList>
            <person name="Hage H."/>
            <person name="Miyauchi S."/>
            <person name="Viragh M."/>
            <person name="Drula E."/>
            <person name="Min B."/>
            <person name="Chaduli D."/>
            <person name="Navarro D."/>
            <person name="Favel A."/>
            <person name="Norest M."/>
            <person name="Lesage-Meessen L."/>
            <person name="Balint B."/>
            <person name="Merenyi Z."/>
            <person name="de Eugenio L."/>
            <person name="Morin E."/>
            <person name="Martinez A.T."/>
            <person name="Baldrian P."/>
            <person name="Stursova M."/>
            <person name="Martinez M.J."/>
            <person name="Novotny C."/>
            <person name="Magnuson J.K."/>
            <person name="Spatafora J.W."/>
            <person name="Maurice S."/>
            <person name="Pangilinan J."/>
            <person name="Andreopoulos W."/>
            <person name="LaButti K."/>
            <person name="Hundley H."/>
            <person name="Na H."/>
            <person name="Kuo A."/>
            <person name="Barry K."/>
            <person name="Lipzen A."/>
            <person name="Henrissat B."/>
            <person name="Riley R."/>
            <person name="Ahrendt S."/>
            <person name="Nagy L.G."/>
            <person name="Grigoriev I.V."/>
            <person name="Martin F."/>
            <person name="Rosso M.N."/>
        </authorList>
    </citation>
    <scope>NUCLEOTIDE SEQUENCE</scope>
    <source>
        <strain evidence="1">CBS 384.51</strain>
    </source>
</reference>
<dbReference type="Proteomes" id="UP001055072">
    <property type="component" value="Unassembled WGS sequence"/>
</dbReference>
<evidence type="ECO:0000313" key="1">
    <source>
        <dbReference type="EMBL" id="KAI0095183.1"/>
    </source>
</evidence>
<gene>
    <name evidence="1" type="ORF">BDY19DRAFT_72125</name>
</gene>
<keyword evidence="2" id="KW-1185">Reference proteome</keyword>
<dbReference type="EMBL" id="MU274900">
    <property type="protein sequence ID" value="KAI0095183.1"/>
    <property type="molecule type" value="Genomic_DNA"/>
</dbReference>